<gene>
    <name evidence="1" type="ORF">EV194_101469</name>
</gene>
<evidence type="ECO:0000313" key="2">
    <source>
        <dbReference type="Proteomes" id="UP000295221"/>
    </source>
</evidence>
<organism evidence="1 2">
    <name type="scientific">Natronoflexus pectinivorans</name>
    <dbReference type="NCBI Taxonomy" id="682526"/>
    <lineage>
        <taxon>Bacteria</taxon>
        <taxon>Pseudomonadati</taxon>
        <taxon>Bacteroidota</taxon>
        <taxon>Bacteroidia</taxon>
        <taxon>Marinilabiliales</taxon>
        <taxon>Marinilabiliaceae</taxon>
        <taxon>Natronoflexus</taxon>
    </lineage>
</organism>
<dbReference type="AlphaFoldDB" id="A0A4R2GP51"/>
<protein>
    <submittedName>
        <fullName evidence="1">Uncharacterized protein DUF4154</fullName>
    </submittedName>
</protein>
<dbReference type="Pfam" id="PF13689">
    <property type="entry name" value="DUF4154"/>
    <property type="match status" value="1"/>
</dbReference>
<dbReference type="InterPro" id="IPR025293">
    <property type="entry name" value="YfiR/HmsC-like"/>
</dbReference>
<reference evidence="1 2" key="1">
    <citation type="submission" date="2019-03" db="EMBL/GenBank/DDBJ databases">
        <title>Genomic Encyclopedia of Type Strains, Phase IV (KMG-IV): sequencing the most valuable type-strain genomes for metagenomic binning, comparative biology and taxonomic classification.</title>
        <authorList>
            <person name="Goeker M."/>
        </authorList>
    </citation>
    <scope>NUCLEOTIDE SEQUENCE [LARGE SCALE GENOMIC DNA]</scope>
    <source>
        <strain evidence="1 2">DSM 24179</strain>
    </source>
</reference>
<accession>A0A4R2GP51</accession>
<evidence type="ECO:0000313" key="1">
    <source>
        <dbReference type="EMBL" id="TCO10837.1"/>
    </source>
</evidence>
<comment type="caution">
    <text evidence="1">The sequence shown here is derived from an EMBL/GenBank/DDBJ whole genome shotgun (WGS) entry which is preliminary data.</text>
</comment>
<sequence>MRWLSAQDANLKAFYTLNLIRYVGWNQKALDGDFVISVVGNKDVAEQLRIHSAGKRFGHQYYAIREYDKVEDVNFGQVVFIGNDISLSTNSRQLLEKARNFGVLIITESEGMINQGAAVNFVHRDEGLRFELNARNAGYANLQFSSRLEAMSAAINLR</sequence>
<dbReference type="EMBL" id="SLWK01000001">
    <property type="protein sequence ID" value="TCO10837.1"/>
    <property type="molecule type" value="Genomic_DNA"/>
</dbReference>
<dbReference type="Proteomes" id="UP000295221">
    <property type="component" value="Unassembled WGS sequence"/>
</dbReference>
<name>A0A4R2GP51_9BACT</name>
<keyword evidence="2" id="KW-1185">Reference proteome</keyword>
<proteinExistence type="predicted"/>